<evidence type="ECO:0000313" key="1">
    <source>
        <dbReference type="EMBL" id="AWV90109.1"/>
    </source>
</evidence>
<gene>
    <name evidence="1" type="ORF">DN745_12510</name>
</gene>
<dbReference type="AlphaFoldDB" id="A0A2Z4FMA6"/>
<name>A0A2Z4FMA6_9DELT</name>
<dbReference type="KEGG" id="bsed:DN745_12510"/>
<keyword evidence="2" id="KW-1185">Reference proteome</keyword>
<organism evidence="1 2">
    <name type="scientific">Bradymonas sediminis</name>
    <dbReference type="NCBI Taxonomy" id="1548548"/>
    <lineage>
        <taxon>Bacteria</taxon>
        <taxon>Deltaproteobacteria</taxon>
        <taxon>Bradymonadales</taxon>
        <taxon>Bradymonadaceae</taxon>
        <taxon>Bradymonas</taxon>
    </lineage>
</organism>
<reference evidence="1 2" key="1">
    <citation type="submission" date="2018-06" db="EMBL/GenBank/DDBJ databases">
        <title>Lujinxingia sediminis gen. nov. sp. nov., a new facultative anaerobic member of the class Deltaproteobacteria, and proposal of Lujinxingaceae fam. nov.</title>
        <authorList>
            <person name="Guo L.-Y."/>
            <person name="Li C.-M."/>
            <person name="Wang S."/>
            <person name="Du Z.-J."/>
        </authorList>
    </citation>
    <scope>NUCLEOTIDE SEQUENCE [LARGE SCALE GENOMIC DNA]</scope>
    <source>
        <strain evidence="1 2">FA350</strain>
    </source>
</reference>
<proteinExistence type="predicted"/>
<accession>A0A2Z4FMA6</accession>
<sequence length="173" mass="18310">MADDGSQFWVLEAIGGDVVLGMELYEAFGGPTSAGVVEIGEAETDYASCGTCLILKTGCEAHGDHFHCERSFMPRAEGQVHLDAIGGAAGEHLTGELLGVVFQEVNIGEGYETEPVQGGEVLQIEAWSFDVELAGLPLVEEECNGHGHLHGDTCHCDAGYVLDLTDSTQCIPE</sequence>
<dbReference type="EMBL" id="CP030032">
    <property type="protein sequence ID" value="AWV90109.1"/>
    <property type="molecule type" value="Genomic_DNA"/>
</dbReference>
<protein>
    <submittedName>
        <fullName evidence="1">Uncharacterized protein</fullName>
    </submittedName>
</protein>
<dbReference type="OrthoDB" id="5476584at2"/>
<dbReference type="Proteomes" id="UP000249799">
    <property type="component" value="Chromosome"/>
</dbReference>
<evidence type="ECO:0000313" key="2">
    <source>
        <dbReference type="Proteomes" id="UP000249799"/>
    </source>
</evidence>